<feature type="signal peptide" evidence="1">
    <location>
        <begin position="1"/>
        <end position="19"/>
    </location>
</feature>
<dbReference type="InterPro" id="IPR011658">
    <property type="entry name" value="PA14_dom"/>
</dbReference>
<dbReference type="Pfam" id="PF13287">
    <property type="entry name" value="Fn3_assoc"/>
    <property type="match status" value="1"/>
</dbReference>
<reference evidence="3 4" key="1">
    <citation type="journal article" date="2010" name="BMC Genomics">
        <title>The complete genome of Zunongwangia profunda SM-A87 reveals its adaptation to the deep-sea environment and ecological role in sedimentary organic nitrogen degradation.</title>
        <authorList>
            <person name="Qin Q.L."/>
            <person name="Zhang X.Y."/>
            <person name="Wang X.M."/>
            <person name="Liu G.M."/>
            <person name="Chen X.L."/>
            <person name="Xie B.B."/>
            <person name="Dang H.Y."/>
            <person name="Zhou B.C."/>
            <person name="Yu J."/>
            <person name="Zhang Y.Z."/>
        </authorList>
    </citation>
    <scope>NUCLEOTIDE SEQUENCE [LARGE SCALE GENOMIC DNA]</scope>
    <source>
        <strain evidence="4">DSM 18752 / CCTCC AB 206139 / SM-A87</strain>
    </source>
</reference>
<dbReference type="PANTHER" id="PTHR43143">
    <property type="entry name" value="METALLOPHOSPHOESTERASE, CALCINEURIN SUPERFAMILY"/>
    <property type="match status" value="1"/>
</dbReference>
<dbReference type="GO" id="GO:0016787">
    <property type="term" value="F:hydrolase activity"/>
    <property type="evidence" value="ECO:0007669"/>
    <property type="project" value="InterPro"/>
</dbReference>
<dbReference type="SUPFAM" id="SSF56300">
    <property type="entry name" value="Metallo-dependent phosphatases"/>
    <property type="match status" value="1"/>
</dbReference>
<dbReference type="Proteomes" id="UP000001654">
    <property type="component" value="Chromosome"/>
</dbReference>
<dbReference type="InterPro" id="IPR026876">
    <property type="entry name" value="Fn3_assoc_repeat"/>
</dbReference>
<evidence type="ECO:0000313" key="3">
    <source>
        <dbReference type="EMBL" id="ADF52837.1"/>
    </source>
</evidence>
<name>D5BE78_ZUNPS</name>
<dbReference type="Pfam" id="PF07691">
    <property type="entry name" value="PA14"/>
    <property type="match status" value="1"/>
</dbReference>
<dbReference type="InterPro" id="IPR051918">
    <property type="entry name" value="STPP_CPPED1"/>
</dbReference>
<dbReference type="RefSeq" id="WP_013071934.1">
    <property type="nucleotide sequence ID" value="NC_014041.1"/>
</dbReference>
<protein>
    <submittedName>
        <fullName evidence="3">Probable beta-galactosidase</fullName>
    </submittedName>
</protein>
<dbReference type="EMBL" id="CP001650">
    <property type="protein sequence ID" value="ADF52837.1"/>
    <property type="molecule type" value="Genomic_DNA"/>
</dbReference>
<evidence type="ECO:0000256" key="1">
    <source>
        <dbReference type="SAM" id="SignalP"/>
    </source>
</evidence>
<dbReference type="eggNOG" id="COG1409">
    <property type="taxonomic scope" value="Bacteria"/>
</dbReference>
<dbReference type="KEGG" id="zpr:ZPR_2513"/>
<feature type="chain" id="PRO_5003069294" evidence="1">
    <location>
        <begin position="20"/>
        <end position="607"/>
    </location>
</feature>
<feature type="domain" description="PA14" evidence="2">
    <location>
        <begin position="462"/>
        <end position="603"/>
    </location>
</feature>
<dbReference type="HOGENOM" id="CLU_449731_0_0_10"/>
<keyword evidence="1" id="KW-0732">Signal</keyword>
<gene>
    <name evidence="3" type="ordered locus">ZPR_2513</name>
</gene>
<evidence type="ECO:0000259" key="2">
    <source>
        <dbReference type="PROSITE" id="PS51820"/>
    </source>
</evidence>
<proteinExistence type="predicted"/>
<dbReference type="SUPFAM" id="SSF56988">
    <property type="entry name" value="Anthrax protective antigen"/>
    <property type="match status" value="1"/>
</dbReference>
<keyword evidence="4" id="KW-1185">Reference proteome</keyword>
<dbReference type="AlphaFoldDB" id="D5BE78"/>
<dbReference type="STRING" id="655815.ZPR_2513"/>
<organism evidence="3 4">
    <name type="scientific">Zunongwangia profunda (strain DSM 18752 / CCTCC AB 206139 / SM-A87)</name>
    <name type="common">Wangia profunda</name>
    <dbReference type="NCBI Taxonomy" id="655815"/>
    <lineage>
        <taxon>Bacteria</taxon>
        <taxon>Pseudomonadati</taxon>
        <taxon>Bacteroidota</taxon>
        <taxon>Flavobacteriia</taxon>
        <taxon>Flavobacteriales</taxon>
        <taxon>Flavobacteriaceae</taxon>
        <taxon>Zunongwangia</taxon>
    </lineage>
</organism>
<dbReference type="InterPro" id="IPR029052">
    <property type="entry name" value="Metallo-depent_PP-like"/>
</dbReference>
<accession>D5BE78</accession>
<dbReference type="PROSITE" id="PS51820">
    <property type="entry name" value="PA14"/>
    <property type="match status" value="1"/>
</dbReference>
<sequence>MNVYRVVFVFLFISCFLNAQEAYFKAGIENVDGNVPWTAKAFNNATGNFKFAIISDRTFGHRPGVFGKGSIVNPLKMRYFYLPGNHDVTNPVMTKEWEKRYGHTYYHFLYKDVLFLVLNSMDTFSEIGDEQYSYFKNVLEQYSHVRWTFVMMHHPLWNYRNSGFERIESLLNDRYTVVAGHRHRYSQETRKGNNYIVLGTTGGSGRLRGPRMGEFDHITWVTMKDDEPSFTNLTLEGVLKPDIATKDDYKNIKALSNAAAFKSISFRNKDQSRGELVFPIYNSGSDTLYFNGQLFDHSELTYGKNAWNLTIPPQSNRSIQIPWDYRESAPNDSDNKVSIAPIKLFYKIGYKPMTDLELPLALEGVKDFEIFSPSNLISFSERAVFLDNMKFEMKGALANAKLHYTLDGTEPNMDSKVYKDSIFLDHTTTVKAKLILADGMETEVVQKTFKKTALLKSLNIKGLSKGWVHYDFYEGAFNKVGDMNGLEAIRSGKVRNFNVTEIRDPVKNKFGVIYMGFINVPKSGMYCFRSTSNDGSILSIDTIQVVDNDGIHGKVTKKGFVALEKGLHSFTLKFIGKRFEEVLSWDFKLLNDDHEFQEVKSDIIYSY</sequence>
<dbReference type="InterPro" id="IPR037524">
    <property type="entry name" value="PA14/GLEYA"/>
</dbReference>
<dbReference type="Gene3D" id="3.60.21.10">
    <property type="match status" value="1"/>
</dbReference>
<dbReference type="PANTHER" id="PTHR43143:SF1">
    <property type="entry name" value="SERINE_THREONINE-PROTEIN PHOSPHATASE CPPED1"/>
    <property type="match status" value="1"/>
</dbReference>
<dbReference type="OrthoDB" id="9816081at2"/>
<dbReference type="Gene3D" id="2.60.120.380">
    <property type="match status" value="1"/>
</dbReference>
<evidence type="ECO:0000313" key="4">
    <source>
        <dbReference type="Proteomes" id="UP000001654"/>
    </source>
</evidence>